<dbReference type="EMBL" id="JADWDJ010000012">
    <property type="protein sequence ID" value="KAG5272610.1"/>
    <property type="molecule type" value="Genomic_DNA"/>
</dbReference>
<dbReference type="Proteomes" id="UP000823561">
    <property type="component" value="Chromosome 12"/>
</dbReference>
<sequence length="67" mass="7067">MATVNSNIVTSLTSPEKLEHPPQLCTQQAASGNILNLHIFECSSLHMSASTSSSPNPKSLYSHGTVA</sequence>
<protein>
    <submittedName>
        <fullName evidence="2">Uncharacterized protein</fullName>
    </submittedName>
</protein>
<proteinExistence type="predicted"/>
<organism evidence="2 3">
    <name type="scientific">Alosa alosa</name>
    <name type="common">allis shad</name>
    <dbReference type="NCBI Taxonomy" id="278164"/>
    <lineage>
        <taxon>Eukaryota</taxon>
        <taxon>Metazoa</taxon>
        <taxon>Chordata</taxon>
        <taxon>Craniata</taxon>
        <taxon>Vertebrata</taxon>
        <taxon>Euteleostomi</taxon>
        <taxon>Actinopterygii</taxon>
        <taxon>Neopterygii</taxon>
        <taxon>Teleostei</taxon>
        <taxon>Clupei</taxon>
        <taxon>Clupeiformes</taxon>
        <taxon>Clupeoidei</taxon>
        <taxon>Clupeidae</taxon>
        <taxon>Alosa</taxon>
    </lineage>
</organism>
<evidence type="ECO:0000313" key="3">
    <source>
        <dbReference type="Proteomes" id="UP000823561"/>
    </source>
</evidence>
<gene>
    <name evidence="2" type="ORF">AALO_G00167420</name>
</gene>
<accession>A0AAV6GCD9</accession>
<reference evidence="2" key="1">
    <citation type="submission" date="2020-10" db="EMBL/GenBank/DDBJ databases">
        <title>Chromosome-scale genome assembly of the Allis shad, Alosa alosa.</title>
        <authorList>
            <person name="Margot Z."/>
            <person name="Christophe K."/>
            <person name="Cabau C."/>
            <person name="Louis A."/>
            <person name="Berthelot C."/>
            <person name="Parey E."/>
            <person name="Roest Crollius H."/>
            <person name="Montfort J."/>
            <person name="Robinson-Rechavi M."/>
            <person name="Bucao C."/>
            <person name="Bouchez O."/>
            <person name="Gislard M."/>
            <person name="Lluch J."/>
            <person name="Milhes M."/>
            <person name="Lampietro C."/>
            <person name="Lopez Roques C."/>
            <person name="Donnadieu C."/>
            <person name="Braasch I."/>
            <person name="Desvignes T."/>
            <person name="Postlethwait J."/>
            <person name="Bobe J."/>
            <person name="Guiguen Y."/>
        </authorList>
    </citation>
    <scope>NUCLEOTIDE SEQUENCE</scope>
    <source>
        <strain evidence="2">M-15738</strain>
        <tissue evidence="2">Blood</tissue>
    </source>
</reference>
<name>A0AAV6GCD9_9TELE</name>
<dbReference type="AlphaFoldDB" id="A0AAV6GCD9"/>
<feature type="region of interest" description="Disordered" evidence="1">
    <location>
        <begin position="1"/>
        <end position="21"/>
    </location>
</feature>
<evidence type="ECO:0000313" key="2">
    <source>
        <dbReference type="EMBL" id="KAG5272610.1"/>
    </source>
</evidence>
<evidence type="ECO:0000256" key="1">
    <source>
        <dbReference type="SAM" id="MobiDB-lite"/>
    </source>
</evidence>
<feature type="compositionally biased region" description="Polar residues" evidence="1">
    <location>
        <begin position="1"/>
        <end position="14"/>
    </location>
</feature>
<comment type="caution">
    <text evidence="2">The sequence shown here is derived from an EMBL/GenBank/DDBJ whole genome shotgun (WGS) entry which is preliminary data.</text>
</comment>
<feature type="region of interest" description="Disordered" evidence="1">
    <location>
        <begin position="47"/>
        <end position="67"/>
    </location>
</feature>
<keyword evidence="3" id="KW-1185">Reference proteome</keyword>